<dbReference type="SUPFAM" id="SSF69318">
    <property type="entry name" value="Integrin alpha N-terminal domain"/>
    <property type="match status" value="2"/>
</dbReference>
<evidence type="ECO:0000256" key="2">
    <source>
        <dbReference type="ARBA" id="ARBA00022737"/>
    </source>
</evidence>
<dbReference type="PANTHER" id="PTHR23221">
    <property type="entry name" value="GLYCOSYLPHOSPHATIDYLINOSITOL PHOSPHOLIPASE D"/>
    <property type="match status" value="1"/>
</dbReference>
<dbReference type="InterPro" id="IPR013517">
    <property type="entry name" value="FG-GAP"/>
</dbReference>
<keyword evidence="3" id="KW-0378">Hydrolase</keyword>
<gene>
    <name evidence="5" type="ORF">NF27_CK00050</name>
</gene>
<accession>A0A0C1MUP0</accession>
<protein>
    <submittedName>
        <fullName evidence="5">Uncharacterized protein</fullName>
    </submittedName>
</protein>
<evidence type="ECO:0000256" key="1">
    <source>
        <dbReference type="ARBA" id="ARBA00022729"/>
    </source>
</evidence>
<dbReference type="AlphaFoldDB" id="A0A0C1MUP0"/>
<evidence type="ECO:0000313" key="5">
    <source>
        <dbReference type="EMBL" id="KIE05812.1"/>
    </source>
</evidence>
<dbReference type="RefSeq" id="WP_053332510.1">
    <property type="nucleotide sequence ID" value="NZ_JSWE01000062.1"/>
</dbReference>
<keyword evidence="2" id="KW-0677">Repeat</keyword>
<organism evidence="5 6">
    <name type="scientific">Candidatus Jidaibacter acanthamoebae</name>
    <dbReference type="NCBI Taxonomy" id="86105"/>
    <lineage>
        <taxon>Bacteria</taxon>
        <taxon>Pseudomonadati</taxon>
        <taxon>Pseudomonadota</taxon>
        <taxon>Alphaproteobacteria</taxon>
        <taxon>Rickettsiales</taxon>
        <taxon>Candidatus Midichloriaceae</taxon>
        <taxon>Candidatus Jidaibacter</taxon>
    </lineage>
</organism>
<dbReference type="InterPro" id="IPR028994">
    <property type="entry name" value="Integrin_alpha_N"/>
</dbReference>
<evidence type="ECO:0000256" key="4">
    <source>
        <dbReference type="ARBA" id="ARBA00023180"/>
    </source>
</evidence>
<dbReference type="Pfam" id="PF01839">
    <property type="entry name" value="FG-GAP"/>
    <property type="match status" value="5"/>
</dbReference>
<dbReference type="GO" id="GO:0016787">
    <property type="term" value="F:hydrolase activity"/>
    <property type="evidence" value="ECO:0007669"/>
    <property type="project" value="UniProtKB-KW"/>
</dbReference>
<name>A0A0C1MUP0_9RICK</name>
<dbReference type="Gene3D" id="2.130.10.130">
    <property type="entry name" value="Integrin alpha, N-terminal"/>
    <property type="match status" value="5"/>
</dbReference>
<dbReference type="InterPro" id="IPR013519">
    <property type="entry name" value="Int_alpha_beta-p"/>
</dbReference>
<dbReference type="SMART" id="SM00191">
    <property type="entry name" value="Int_alpha"/>
    <property type="match status" value="7"/>
</dbReference>
<proteinExistence type="predicted"/>
<dbReference type="STRING" id="86105.NF27_CK00050"/>
<dbReference type="InterPro" id="IPR000413">
    <property type="entry name" value="Integrin_alpha"/>
</dbReference>
<dbReference type="Proteomes" id="UP000031258">
    <property type="component" value="Unassembled WGS sequence"/>
</dbReference>
<dbReference type="PROSITE" id="PS51470">
    <property type="entry name" value="FG_GAP"/>
    <property type="match status" value="3"/>
</dbReference>
<comment type="caution">
    <text evidence="5">The sequence shown here is derived from an EMBL/GenBank/DDBJ whole genome shotgun (WGS) entry which is preliminary data.</text>
</comment>
<dbReference type="GO" id="GO:0008305">
    <property type="term" value="C:integrin complex"/>
    <property type="evidence" value="ECO:0007669"/>
    <property type="project" value="InterPro"/>
</dbReference>
<keyword evidence="4" id="KW-0325">Glycoprotein</keyword>
<keyword evidence="1" id="KW-0732">Signal</keyword>
<sequence length="507" mass="52433">MTSSNNPFYLSSLNGKNGFKVIGNDKDELGWQISSAGDVNGDGINDMIIGAQSANKYAGKAYVLFGKDSKFSSKLSVSSLNGSNGFQIVGENSKDALGYSVSGAGDINGDGLNDIIIGAVGKNNQLGEGYVVFGSKSGFPSTINVSDLNGSNGFAIIGDDKERGSSLGMSVSAAGDMNGDGLDDIVISAPQGMINNGGGASYVLYGNNLPLPPIVNLTNLEQWKGLTIYGEQNSVSGQSIGKLGDINGDGLDDIIIGARNADNGIGAAYVVYGKGSENALQHIYPYIGNNNGFKIQGDSKTSYLGSSVSGIGDINGDSLNDLVVSSDSSGPCGGNPTNYVLYGSKDFSNPFSVSSINGNNGFAIKDSTGAGLKVNGAGDINNDGIDDLIISKSYNACGGQETSYVLFGDKLGFPPEIYINQYNLNGSHGFQINKVRSEDSMGYSVSGVGDVNKDGIADFAIGAPLAHSHSGVSYIVFGTENIEDSLGNDSMMSNIFSQLFDMLPAVF</sequence>
<evidence type="ECO:0000256" key="3">
    <source>
        <dbReference type="ARBA" id="ARBA00022801"/>
    </source>
</evidence>
<evidence type="ECO:0000313" key="6">
    <source>
        <dbReference type="Proteomes" id="UP000031258"/>
    </source>
</evidence>
<keyword evidence="6" id="KW-1185">Reference proteome</keyword>
<reference evidence="5 6" key="1">
    <citation type="submission" date="2014-11" db="EMBL/GenBank/DDBJ databases">
        <title>A Rickettsiales Symbiont of Amoebae With Ancient Features.</title>
        <authorList>
            <person name="Schulz F."/>
            <person name="Martijn J."/>
            <person name="Wascher F."/>
            <person name="Kostanjsek R."/>
            <person name="Ettema T.J."/>
            <person name="Horn M."/>
        </authorList>
    </citation>
    <scope>NUCLEOTIDE SEQUENCE [LARGE SCALE GENOMIC DNA]</scope>
    <source>
        <strain evidence="5 6">UWC36</strain>
    </source>
</reference>
<dbReference type="PATRIC" id="fig|86105.3.peg.436"/>
<dbReference type="GO" id="GO:0007155">
    <property type="term" value="P:cell adhesion"/>
    <property type="evidence" value="ECO:0007669"/>
    <property type="project" value="InterPro"/>
</dbReference>
<dbReference type="EMBL" id="JSWE01000062">
    <property type="protein sequence ID" value="KIE05812.1"/>
    <property type="molecule type" value="Genomic_DNA"/>
</dbReference>
<dbReference type="PANTHER" id="PTHR23221:SF7">
    <property type="entry name" value="PHOSPHATIDYLINOSITOL-GLYCAN-SPECIFIC PHOSPHOLIPASE D"/>
    <property type="match status" value="1"/>
</dbReference>
<dbReference type="OrthoDB" id="7167320at2"/>
<dbReference type="PRINTS" id="PR01185">
    <property type="entry name" value="INTEGRINA"/>
</dbReference>